<dbReference type="RefSeq" id="WP_117157102.1">
    <property type="nucleotide sequence ID" value="NZ_BMLG01000025.1"/>
</dbReference>
<gene>
    <name evidence="2" type="ORF">GCM10011351_29210</name>
</gene>
<keyword evidence="1" id="KW-0472">Membrane</keyword>
<dbReference type="Pfam" id="PF11188">
    <property type="entry name" value="DUF2975"/>
    <property type="match status" value="1"/>
</dbReference>
<evidence type="ECO:0000313" key="3">
    <source>
        <dbReference type="Proteomes" id="UP000618460"/>
    </source>
</evidence>
<organism evidence="2 3">
    <name type="scientific">Paraliobacillus quinghaiensis</name>
    <dbReference type="NCBI Taxonomy" id="470815"/>
    <lineage>
        <taxon>Bacteria</taxon>
        <taxon>Bacillati</taxon>
        <taxon>Bacillota</taxon>
        <taxon>Bacilli</taxon>
        <taxon>Bacillales</taxon>
        <taxon>Bacillaceae</taxon>
        <taxon>Paraliobacillus</taxon>
    </lineage>
</organism>
<dbReference type="InterPro" id="IPR021354">
    <property type="entry name" value="DUF2975"/>
</dbReference>
<protein>
    <submittedName>
        <fullName evidence="2">Membrane protein</fullName>
    </submittedName>
</protein>
<accession>A0A917WX44</accession>
<keyword evidence="3" id="KW-1185">Reference proteome</keyword>
<dbReference type="AlphaFoldDB" id="A0A917WX44"/>
<dbReference type="OrthoDB" id="1100174at2"/>
<dbReference type="Proteomes" id="UP000618460">
    <property type="component" value="Unassembled WGS sequence"/>
</dbReference>
<dbReference type="EMBL" id="BMLG01000025">
    <property type="protein sequence ID" value="GGM41170.1"/>
    <property type="molecule type" value="Genomic_DNA"/>
</dbReference>
<keyword evidence="1" id="KW-0812">Transmembrane</keyword>
<keyword evidence="1" id="KW-1133">Transmembrane helix</keyword>
<evidence type="ECO:0000313" key="2">
    <source>
        <dbReference type="EMBL" id="GGM41170.1"/>
    </source>
</evidence>
<proteinExistence type="predicted"/>
<evidence type="ECO:0000256" key="1">
    <source>
        <dbReference type="SAM" id="Phobius"/>
    </source>
</evidence>
<reference evidence="2" key="1">
    <citation type="journal article" date="2014" name="Int. J. Syst. Evol. Microbiol.">
        <title>Complete genome sequence of Corynebacterium casei LMG S-19264T (=DSM 44701T), isolated from a smear-ripened cheese.</title>
        <authorList>
            <consortium name="US DOE Joint Genome Institute (JGI-PGF)"/>
            <person name="Walter F."/>
            <person name="Albersmeier A."/>
            <person name="Kalinowski J."/>
            <person name="Ruckert C."/>
        </authorList>
    </citation>
    <scope>NUCLEOTIDE SEQUENCE</scope>
    <source>
        <strain evidence="2">CGMCC 1.6333</strain>
    </source>
</reference>
<reference evidence="2" key="2">
    <citation type="submission" date="2020-09" db="EMBL/GenBank/DDBJ databases">
        <authorList>
            <person name="Sun Q."/>
            <person name="Zhou Y."/>
        </authorList>
    </citation>
    <scope>NUCLEOTIDE SEQUENCE</scope>
    <source>
        <strain evidence="2">CGMCC 1.6333</strain>
    </source>
</reference>
<comment type="caution">
    <text evidence="2">The sequence shown here is derived from an EMBL/GenBank/DDBJ whole genome shotgun (WGS) entry which is preliminary data.</text>
</comment>
<feature type="transmembrane region" description="Helical" evidence="1">
    <location>
        <begin position="7"/>
        <end position="32"/>
    </location>
</feature>
<sequence length="163" mass="17698">MNRGSTVFLKIAIFLIGIPVLGLCVLLLPKIAMEAIEQAQDGAMLAYVVFGLLIIMYGSAIPFYVALYQGLLLLSYIDKNQAFSELSVNALRKIKNSAKLIFGLYVVALPLIFIIAEWDDAPGLVLLGMVIAGSSLIVAVFVAVLQRLLQQAIKIKSENDLTV</sequence>
<feature type="transmembrane region" description="Helical" evidence="1">
    <location>
        <begin position="124"/>
        <end position="145"/>
    </location>
</feature>
<feature type="transmembrane region" description="Helical" evidence="1">
    <location>
        <begin position="44"/>
        <end position="77"/>
    </location>
</feature>
<feature type="transmembrane region" description="Helical" evidence="1">
    <location>
        <begin position="98"/>
        <end position="118"/>
    </location>
</feature>
<name>A0A917WX44_9BACI</name>